<organism evidence="1 2">
    <name type="scientific">Microcosmobacter mediterraneus</name>
    <dbReference type="NCBI Taxonomy" id="3075607"/>
    <lineage>
        <taxon>Bacteria</taxon>
        <taxon>Pseudomonadati</taxon>
        <taxon>Bacteroidota</taxon>
        <taxon>Flavobacteriia</taxon>
        <taxon>Flavobacteriales</taxon>
        <taxon>Flavobacteriaceae</taxon>
        <taxon>Microcosmobacter</taxon>
    </lineage>
</organism>
<dbReference type="SUPFAM" id="SSF52540">
    <property type="entry name" value="P-loop containing nucleoside triphosphate hydrolases"/>
    <property type="match status" value="1"/>
</dbReference>
<evidence type="ECO:0008006" key="3">
    <source>
        <dbReference type="Google" id="ProtNLM"/>
    </source>
</evidence>
<keyword evidence="2" id="KW-1185">Reference proteome</keyword>
<dbReference type="InterPro" id="IPR027417">
    <property type="entry name" value="P-loop_NTPase"/>
</dbReference>
<evidence type="ECO:0000313" key="1">
    <source>
        <dbReference type="EMBL" id="MDT0557359.1"/>
    </source>
</evidence>
<proteinExistence type="predicted"/>
<dbReference type="EMBL" id="JAVRIA010000001">
    <property type="protein sequence ID" value="MDT0557359.1"/>
    <property type="molecule type" value="Genomic_DNA"/>
</dbReference>
<name>A0ABU2YGQ3_9FLAO</name>
<comment type="caution">
    <text evidence="1">The sequence shown here is derived from an EMBL/GenBank/DDBJ whole genome shotgun (WGS) entry which is preliminary data.</text>
</comment>
<accession>A0ABU2YGQ3</accession>
<gene>
    <name evidence="1" type="ORF">RM697_01785</name>
</gene>
<protein>
    <recommendedName>
        <fullName evidence="3">Sulfotransferase domain-containing protein</fullName>
    </recommendedName>
</protein>
<reference evidence="1 2" key="1">
    <citation type="submission" date="2023-09" db="EMBL/GenBank/DDBJ databases">
        <authorList>
            <person name="Rey-Velasco X."/>
        </authorList>
    </citation>
    <scope>NUCLEOTIDE SEQUENCE [LARGE SCALE GENOMIC DNA]</scope>
    <source>
        <strain evidence="1 2">W332</strain>
    </source>
</reference>
<sequence length="261" mass="31368">MQDISSKFRFFKLRKKIWRSKPYRLYLKIYDIFLKGVLKLNKKQTTIIFINGMRRSGNHYLMKTLMDSSSASVIFYNNQNYYSSLDIRKGLQTKFRFTYKILLLIGYEDLSINDFYKTCDYFKQGYLKELKTLKLIVVRDLRNIMASRLNHAHLAKLLRKDRKVLEHTRLLWRNHHEDYGDSKSNIIRYSNLVKDLNQLDLSLFFIPNLKESKKVLNRYGGGSSFNNKHFNSRYLEFENDKTFLELIDGLKKHDEFVHGKW</sequence>
<dbReference type="RefSeq" id="WP_311426127.1">
    <property type="nucleotide sequence ID" value="NZ_JAVRIA010000001.1"/>
</dbReference>
<evidence type="ECO:0000313" key="2">
    <source>
        <dbReference type="Proteomes" id="UP001259492"/>
    </source>
</evidence>
<dbReference type="Proteomes" id="UP001259492">
    <property type="component" value="Unassembled WGS sequence"/>
</dbReference>